<keyword evidence="1" id="KW-1133">Transmembrane helix</keyword>
<gene>
    <name evidence="2" type="ORF">CKA38_13810</name>
</gene>
<evidence type="ECO:0000313" key="3">
    <source>
        <dbReference type="Proteomes" id="UP000244896"/>
    </source>
</evidence>
<proteinExistence type="predicted"/>
<feature type="transmembrane region" description="Helical" evidence="1">
    <location>
        <begin position="173"/>
        <end position="195"/>
    </location>
</feature>
<sequence>MVKRLYNWVLHWADTKYGLPALCAISFVESSFFPIPPDVLLIALCMGAPKRAFKFVFYCALFSVLGGILGYYIGYALYEEVGRRIIEFFHYQEAYAYVGKLYGDNAFLAILTAGFTPLPYKVFTIAAGVFHEQVGLMTLITASALGRTGRFLLVGAAIYFFGPPVKRLLDKYLEIFCVIFMVLLIGSFFIVKWLAK</sequence>
<accession>A0A2U8E7W4</accession>
<dbReference type="AlphaFoldDB" id="A0A2U8E7W4"/>
<dbReference type="PANTHER" id="PTHR42709:SF11">
    <property type="entry name" value="DEDA FAMILY PROTEIN"/>
    <property type="match status" value="1"/>
</dbReference>
<keyword evidence="1" id="KW-0472">Membrane</keyword>
<evidence type="ECO:0000256" key="1">
    <source>
        <dbReference type="SAM" id="Phobius"/>
    </source>
</evidence>
<dbReference type="EMBL" id="CP023004">
    <property type="protein sequence ID" value="AWI10704.1"/>
    <property type="molecule type" value="Genomic_DNA"/>
</dbReference>
<feature type="transmembrane region" description="Helical" evidence="1">
    <location>
        <begin position="106"/>
        <end position="129"/>
    </location>
</feature>
<dbReference type="KEGG" id="elut:CKA38_13810"/>
<protein>
    <submittedName>
        <fullName evidence="2">Cytochrome B</fullName>
    </submittedName>
</protein>
<feature type="transmembrane region" description="Helical" evidence="1">
    <location>
        <begin position="136"/>
        <end position="161"/>
    </location>
</feature>
<keyword evidence="1" id="KW-0812">Transmembrane</keyword>
<dbReference type="InterPro" id="IPR051311">
    <property type="entry name" value="DedA_domain"/>
</dbReference>
<organism evidence="2 3">
    <name type="scientific">Ereboglobus luteus</name>
    <dbReference type="NCBI Taxonomy" id="1796921"/>
    <lineage>
        <taxon>Bacteria</taxon>
        <taxon>Pseudomonadati</taxon>
        <taxon>Verrucomicrobiota</taxon>
        <taxon>Opitutia</taxon>
        <taxon>Opitutales</taxon>
        <taxon>Opitutaceae</taxon>
        <taxon>Ereboglobus</taxon>
    </lineage>
</organism>
<dbReference type="OrthoDB" id="9810270at2"/>
<reference evidence="2 3" key="1">
    <citation type="journal article" date="2018" name="Syst. Appl. Microbiol.">
        <title>Ereboglobus luteus gen. nov. sp. nov. from cockroach guts, and new insights into the oxygen relationship of the genera Opitutus and Didymococcus (Verrucomicrobia: Opitutaceae).</title>
        <authorList>
            <person name="Tegtmeier D."/>
            <person name="Belitz A."/>
            <person name="Radek R."/>
            <person name="Heimerl T."/>
            <person name="Brune A."/>
        </authorList>
    </citation>
    <scope>NUCLEOTIDE SEQUENCE [LARGE SCALE GENOMIC DNA]</scope>
    <source>
        <strain evidence="2 3">Ho45</strain>
    </source>
</reference>
<name>A0A2U8E7W4_9BACT</name>
<evidence type="ECO:0000313" key="2">
    <source>
        <dbReference type="EMBL" id="AWI10704.1"/>
    </source>
</evidence>
<dbReference type="GO" id="GO:0005886">
    <property type="term" value="C:plasma membrane"/>
    <property type="evidence" value="ECO:0007669"/>
    <property type="project" value="TreeGrafter"/>
</dbReference>
<keyword evidence="3" id="KW-1185">Reference proteome</keyword>
<feature type="transmembrane region" description="Helical" evidence="1">
    <location>
        <begin position="55"/>
        <end position="78"/>
    </location>
</feature>
<dbReference type="Proteomes" id="UP000244896">
    <property type="component" value="Chromosome"/>
</dbReference>
<dbReference type="PANTHER" id="PTHR42709">
    <property type="entry name" value="ALKALINE PHOSPHATASE LIKE PROTEIN"/>
    <property type="match status" value="1"/>
</dbReference>